<dbReference type="InterPro" id="IPR002125">
    <property type="entry name" value="CMP_dCMP_dom"/>
</dbReference>
<feature type="domain" description="CMP/dCMP-type deaminase" evidence="13">
    <location>
        <begin position="9"/>
        <end position="141"/>
    </location>
</feature>
<reference evidence="14" key="1">
    <citation type="submission" date="2022-07" db="EMBL/GenBank/DDBJ databases">
        <title>Phylogenomic reconstructions and comparative analyses of Kickxellomycotina fungi.</title>
        <authorList>
            <person name="Reynolds N.K."/>
            <person name="Stajich J.E."/>
            <person name="Barry K."/>
            <person name="Grigoriev I.V."/>
            <person name="Crous P."/>
            <person name="Smith M.E."/>
        </authorList>
    </citation>
    <scope>NUCLEOTIDE SEQUENCE</scope>
    <source>
        <strain evidence="14">RSA 1196</strain>
    </source>
</reference>
<dbReference type="InterPro" id="IPR006262">
    <property type="entry name" value="Cyt_deam_tetra"/>
</dbReference>
<keyword evidence="5 11" id="KW-0479">Metal-binding</keyword>
<evidence type="ECO:0000256" key="11">
    <source>
        <dbReference type="PIRSR" id="PIRSR606262-3"/>
    </source>
</evidence>
<evidence type="ECO:0000256" key="12">
    <source>
        <dbReference type="RuleBase" id="RU364006"/>
    </source>
</evidence>
<gene>
    <name evidence="14" type="ORF">IWQ62_001641</name>
</gene>
<evidence type="ECO:0000256" key="7">
    <source>
        <dbReference type="ARBA" id="ARBA00022833"/>
    </source>
</evidence>
<feature type="active site" description="Proton donor" evidence="10">
    <location>
        <position position="67"/>
    </location>
</feature>
<feature type="binding site" evidence="11">
    <location>
        <position position="99"/>
    </location>
    <ligand>
        <name>Zn(2+)</name>
        <dbReference type="ChEBI" id="CHEBI:29105"/>
        <note>catalytic</note>
    </ligand>
</feature>
<comment type="catalytic activity">
    <reaction evidence="12">
        <text>2'-deoxycytidine + H2O + H(+) = 2'-deoxyuridine + NH4(+)</text>
        <dbReference type="Rhea" id="RHEA:13433"/>
        <dbReference type="ChEBI" id="CHEBI:15377"/>
        <dbReference type="ChEBI" id="CHEBI:15378"/>
        <dbReference type="ChEBI" id="CHEBI:15698"/>
        <dbReference type="ChEBI" id="CHEBI:16450"/>
        <dbReference type="ChEBI" id="CHEBI:28938"/>
        <dbReference type="EC" id="3.5.4.5"/>
    </reaction>
</comment>
<dbReference type="GO" id="GO:0005829">
    <property type="term" value="C:cytosol"/>
    <property type="evidence" value="ECO:0007669"/>
    <property type="project" value="TreeGrafter"/>
</dbReference>
<dbReference type="GO" id="GO:0055086">
    <property type="term" value="P:nucleobase-containing small molecule metabolic process"/>
    <property type="evidence" value="ECO:0007669"/>
    <property type="project" value="UniProtKB-ARBA"/>
</dbReference>
<keyword evidence="6 12" id="KW-0378">Hydrolase</keyword>
<dbReference type="OrthoDB" id="414540at2759"/>
<evidence type="ECO:0000256" key="1">
    <source>
        <dbReference type="ARBA" id="ARBA00001947"/>
    </source>
</evidence>
<evidence type="ECO:0000256" key="6">
    <source>
        <dbReference type="ARBA" id="ARBA00022801"/>
    </source>
</evidence>
<dbReference type="PANTHER" id="PTHR11644">
    <property type="entry name" value="CYTIDINE DEAMINASE"/>
    <property type="match status" value="1"/>
</dbReference>
<dbReference type="Gene3D" id="3.40.140.10">
    <property type="entry name" value="Cytidine Deaminase, domain 2"/>
    <property type="match status" value="1"/>
</dbReference>
<dbReference type="PROSITE" id="PS51747">
    <property type="entry name" value="CYT_DCMP_DEAMINASES_2"/>
    <property type="match status" value="1"/>
</dbReference>
<comment type="catalytic activity">
    <reaction evidence="9 12">
        <text>cytidine + H2O + H(+) = uridine + NH4(+)</text>
        <dbReference type="Rhea" id="RHEA:16069"/>
        <dbReference type="ChEBI" id="CHEBI:15377"/>
        <dbReference type="ChEBI" id="CHEBI:15378"/>
        <dbReference type="ChEBI" id="CHEBI:16704"/>
        <dbReference type="ChEBI" id="CHEBI:17562"/>
        <dbReference type="ChEBI" id="CHEBI:28938"/>
        <dbReference type="EC" id="3.5.4.5"/>
    </reaction>
</comment>
<dbReference type="EMBL" id="JANBPY010000283">
    <property type="protein sequence ID" value="KAJ1967778.1"/>
    <property type="molecule type" value="Genomic_DNA"/>
</dbReference>
<dbReference type="Pfam" id="PF00383">
    <property type="entry name" value="dCMP_cyt_deam_1"/>
    <property type="match status" value="1"/>
</dbReference>
<dbReference type="InterPro" id="IPR016193">
    <property type="entry name" value="Cytidine_deaminase-like"/>
</dbReference>
<evidence type="ECO:0000256" key="3">
    <source>
        <dbReference type="ARBA" id="ARBA00006576"/>
    </source>
</evidence>
<evidence type="ECO:0000256" key="4">
    <source>
        <dbReference type="ARBA" id="ARBA00012783"/>
    </source>
</evidence>
<evidence type="ECO:0000313" key="15">
    <source>
        <dbReference type="Proteomes" id="UP001150925"/>
    </source>
</evidence>
<organism evidence="14 15">
    <name type="scientific">Dispira parvispora</name>
    <dbReference type="NCBI Taxonomy" id="1520584"/>
    <lineage>
        <taxon>Eukaryota</taxon>
        <taxon>Fungi</taxon>
        <taxon>Fungi incertae sedis</taxon>
        <taxon>Zoopagomycota</taxon>
        <taxon>Kickxellomycotina</taxon>
        <taxon>Dimargaritomycetes</taxon>
        <taxon>Dimargaritales</taxon>
        <taxon>Dimargaritaceae</taxon>
        <taxon>Dispira</taxon>
    </lineage>
</organism>
<dbReference type="InterPro" id="IPR050202">
    <property type="entry name" value="Cyt/Deoxycyt_deaminase"/>
</dbReference>
<dbReference type="FunFam" id="3.40.140.10:FF:000008">
    <property type="entry name" value="Cytidine deaminase"/>
    <property type="match status" value="1"/>
</dbReference>
<comment type="similarity">
    <text evidence="3 12">Belongs to the cytidine and deoxycytidylate deaminase family.</text>
</comment>
<evidence type="ECO:0000256" key="5">
    <source>
        <dbReference type="ARBA" id="ARBA00022723"/>
    </source>
</evidence>
<dbReference type="PANTHER" id="PTHR11644:SF2">
    <property type="entry name" value="CYTIDINE DEAMINASE"/>
    <property type="match status" value="1"/>
</dbReference>
<sequence>MNVTQKEVPRLSELVPKCLEACDTAYVPHSKFQVGCALVARNEAGDERLFSGCNVENASLGATICAERTAMVKAISEGYTQFPTVMVTSVSSDQFVAPCGIFRQFMREFGTDIRVILLNAKTKQLKSFTLDQLLPESFGPGAF</sequence>
<proteinExistence type="inferred from homology"/>
<dbReference type="NCBIfam" id="TIGR01354">
    <property type="entry name" value="cyt_deam_tetra"/>
    <property type="match status" value="1"/>
</dbReference>
<dbReference type="NCBIfam" id="NF004064">
    <property type="entry name" value="PRK05578.1"/>
    <property type="match status" value="1"/>
</dbReference>
<comment type="function">
    <text evidence="2 12">This enzyme scavenges exogenous and endogenous cytidine and 2'-deoxycytidine for UMP synthesis.</text>
</comment>
<evidence type="ECO:0000256" key="8">
    <source>
        <dbReference type="ARBA" id="ARBA00032005"/>
    </source>
</evidence>
<dbReference type="EC" id="3.5.4.5" evidence="4 12"/>
<dbReference type="SUPFAM" id="SSF53927">
    <property type="entry name" value="Cytidine deaminase-like"/>
    <property type="match status" value="1"/>
</dbReference>
<accession>A0A9W8E8B4</accession>
<dbReference type="AlphaFoldDB" id="A0A9W8E8B4"/>
<dbReference type="GO" id="GO:0004126">
    <property type="term" value="F:cytidine deaminase activity"/>
    <property type="evidence" value="ECO:0007669"/>
    <property type="project" value="UniProtKB-UniRule"/>
</dbReference>
<dbReference type="Proteomes" id="UP001150925">
    <property type="component" value="Unassembled WGS sequence"/>
</dbReference>
<keyword evidence="7 11" id="KW-0862">Zinc</keyword>
<evidence type="ECO:0000259" key="13">
    <source>
        <dbReference type="PROSITE" id="PS51747"/>
    </source>
</evidence>
<dbReference type="CDD" id="cd01283">
    <property type="entry name" value="cytidine_deaminase"/>
    <property type="match status" value="1"/>
</dbReference>
<keyword evidence="15" id="KW-1185">Reference proteome</keyword>
<comment type="caution">
    <text evidence="14">The sequence shown here is derived from an EMBL/GenBank/DDBJ whole genome shotgun (WGS) entry which is preliminary data.</text>
</comment>
<evidence type="ECO:0000313" key="14">
    <source>
        <dbReference type="EMBL" id="KAJ1967778.1"/>
    </source>
</evidence>
<evidence type="ECO:0000256" key="2">
    <source>
        <dbReference type="ARBA" id="ARBA00003949"/>
    </source>
</evidence>
<evidence type="ECO:0000256" key="9">
    <source>
        <dbReference type="ARBA" id="ARBA00049558"/>
    </source>
</evidence>
<comment type="cofactor">
    <cofactor evidence="1 11 12">
        <name>Zn(2+)</name>
        <dbReference type="ChEBI" id="CHEBI:29105"/>
    </cofactor>
</comment>
<feature type="binding site" evidence="11">
    <location>
        <position position="65"/>
    </location>
    <ligand>
        <name>Zn(2+)</name>
        <dbReference type="ChEBI" id="CHEBI:29105"/>
        <note>catalytic</note>
    </ligand>
</feature>
<dbReference type="GO" id="GO:0008270">
    <property type="term" value="F:zinc ion binding"/>
    <property type="evidence" value="ECO:0007669"/>
    <property type="project" value="UniProtKB-UniRule"/>
</dbReference>
<protein>
    <recommendedName>
        <fullName evidence="4 12">Cytidine deaminase</fullName>
        <ecNumber evidence="4 12">3.5.4.5</ecNumber>
    </recommendedName>
    <alternativeName>
        <fullName evidence="8 12">Cytidine aminohydrolase</fullName>
    </alternativeName>
</protein>
<dbReference type="GO" id="GO:0072527">
    <property type="term" value="P:pyrimidine-containing compound metabolic process"/>
    <property type="evidence" value="ECO:0007669"/>
    <property type="project" value="UniProtKB-ARBA"/>
</dbReference>
<evidence type="ECO:0000256" key="10">
    <source>
        <dbReference type="PIRSR" id="PIRSR606262-1"/>
    </source>
</evidence>
<name>A0A9W8E8B4_9FUNG</name>